<dbReference type="Gene3D" id="1.20.5.170">
    <property type="match status" value="1"/>
</dbReference>
<dbReference type="InterPro" id="IPR012337">
    <property type="entry name" value="RNaseH-like_sf"/>
</dbReference>
<dbReference type="InterPro" id="IPR025558">
    <property type="entry name" value="DUF4283"/>
</dbReference>
<protein>
    <recommendedName>
        <fullName evidence="9">Kinesin motor domain-containing protein</fullName>
    </recommendedName>
</protein>
<feature type="compositionally biased region" description="Basic residues" evidence="8">
    <location>
        <begin position="372"/>
        <end position="383"/>
    </location>
</feature>
<dbReference type="InterPro" id="IPR002156">
    <property type="entry name" value="RNaseH_domain"/>
</dbReference>
<comment type="caution">
    <text evidence="10">The sequence shown here is derived from an EMBL/GenBank/DDBJ whole genome shotgun (WGS) entry which is preliminary data.</text>
</comment>
<evidence type="ECO:0000313" key="11">
    <source>
        <dbReference type="Proteomes" id="UP001231189"/>
    </source>
</evidence>
<keyword evidence="5 6" id="KW-0505">Motor protein</keyword>
<dbReference type="InterPro" id="IPR001752">
    <property type="entry name" value="Kinesin_motor_dom"/>
</dbReference>
<dbReference type="FunFam" id="3.40.850.10:FF:000048">
    <property type="entry name" value="Kinesin-like protein"/>
    <property type="match status" value="1"/>
</dbReference>
<dbReference type="Pfam" id="PF13966">
    <property type="entry name" value="zf-RVT"/>
    <property type="match status" value="1"/>
</dbReference>
<feature type="compositionally biased region" description="Low complexity" evidence="8">
    <location>
        <begin position="296"/>
        <end position="306"/>
    </location>
</feature>
<sequence length="1686" mass="188711">MASASNGGEQGGAAEAPTRPKLLVGDSSVAAGDRERKMAIGYARRENSNWQSAAREGLADVEELLVGEVDMEDDDVIELEPEEEEPAPEEVQRWRLVGRYVRLRRPDLDDMTDHFNDVWHLRTGVNLAPMGKNWFHVTLFSEGDYNFVARGGPWIYRGYPLLVAKFQKKMSTAQLVGAKLGKYLEADLDADGYSPYDFLRVRVDIPVDKRLLSSITTQVKGQKETSTYLIRYERVPYFCFWCGFIGHDDMSCEKKRIGVPSLEYDTRLRCSPVKKFDRRQAYAPPKQHTHVRKGMNFSSSSENSSNLGVPMDRRWNRNIVRHMGNHVPEPIDARDGFEGSENAGSSEVDADLAERITKLNLPLARADARVVRGGKQRAPKKTVGRGGSSKGDRNTQQGALVIENPIPLAMFPAYPSASYLAGLGSEEMIPPMRGLDSFVFSAGETLMSDADSILGKRIAEQDEGESEDMSRALVTRDGSSPAGPKANLGQVKSGLDGVMKHLQTWSKEKFGNVKRQLEKSRTRPISKQGRCRLRRVADLLMPTGEWNQDLLRKHFLGPDVEDILKIKISPARDEDVLAWGPDRRGVFSVKSAYKLAWDNIHRTSACAASRAPDGNRVVWDTVWGCPAPPKVRVFAWRLATNSLATWENKKKRNLEVSDICIICGLEREDTYHTFCRCPMAQQLWEAMREVWPLKAMDSITCTGTEWPLHALDQVPEQERMMMLMTWWRIWHVRNEVVHQKQAPPVEASRRFLCSYVDSLLMIKQNPGADPTKGKVTIAYDHMQLKGRHYARREKPRKEVKQWAKPPPGWVKLNVDGSWVEEGLKGGTGMILRDEEGSILASACRHLGICASPLEAETQAGLDGVERLLEWTDKPVILESDCQELVSMLNDADINRSPVAGLVNVLKVWCVEKKKENLGSARRGMGLKAPPRRNVLSAINNGGVNGSPAPSEGGSEAGAAAPAVEFSGREDVERLLAEKMKGKSKNDYKGRTEQMSEYIKRLRACIRWYVDLEDGYLAELEKLQGQIDVENTRHTEFEAQLSEAFQELIAANLEMTTRCNSLEESFNKEKAEKLVAVESYEKERLERESAEASRDVLMVDLERVTHEAKRFSEQLKMVQDTNKRLQEYNASLQLYNSNLQADTSKNGETISKLQREKSAMMEAMTNLKDLNNSIKNQLDSSMTSQKEAIRVKEELRKEVECLRTDLQQVRDDRDQSVAQVNTLTTELAMYSEQARTSSKDCAVLSSKVSAFEETCNSQQEQIETLQNHLADATEKLKHADVTAIEAMTGYEEQKGTIKDLEERLAYAEFQIIEADKLRKKLHNTILELKGNIRVFCRVRPLLSDGDSKSQEEALISYPSSVENAGRGIELINQGQKCAFSYDKVFSHSASQDEVFVEMSQLVQSALDGYKVCIFAYGQTGSGKTYTMMGKPGRDQKGIIPRSLEQIFKTSQSLESQGWKYCMQASMLEIYNETIRDLLAPGRSNSVEMSAGKQYTIKHDAQGNTTVSDLTTADVFSTADVTSLLEKASHSRSVGKTQMNEQSSRSHFVFTLKIFGSNESTGQQVQGVLNLIDLAGSERLAKSGSTGDRLKETQAINKSLSALSDVIFAIAKNDDHVPFRNSKLTYLLQPCLGGDSKTLMFVNIAPEASSVNETVCSLRFASRVNACEIGVARRQTQARSSDSRLSYG</sequence>
<feature type="coiled-coil region" evidence="7">
    <location>
        <begin position="1247"/>
        <end position="1309"/>
    </location>
</feature>
<keyword evidence="11" id="KW-1185">Reference proteome</keyword>
<proteinExistence type="inferred from homology"/>
<dbReference type="InterPro" id="IPR026960">
    <property type="entry name" value="RVT-Znf"/>
</dbReference>
<feature type="coiled-coil region" evidence="7">
    <location>
        <begin position="1067"/>
        <end position="1211"/>
    </location>
</feature>
<feature type="region of interest" description="Disordered" evidence="8">
    <location>
        <begin position="284"/>
        <end position="310"/>
    </location>
</feature>
<feature type="domain" description="Kinesin motor" evidence="9">
    <location>
        <begin position="1330"/>
        <end position="1665"/>
    </location>
</feature>
<feature type="region of interest" description="Disordered" evidence="8">
    <location>
        <begin position="326"/>
        <end position="349"/>
    </location>
</feature>
<feature type="compositionally biased region" description="Low complexity" evidence="8">
    <location>
        <begin position="945"/>
        <end position="961"/>
    </location>
</feature>
<dbReference type="GO" id="GO:0003777">
    <property type="term" value="F:microtubule motor activity"/>
    <property type="evidence" value="ECO:0007669"/>
    <property type="project" value="InterPro"/>
</dbReference>
<dbReference type="SUPFAM" id="SSF52540">
    <property type="entry name" value="P-loop containing nucleoside triphosphate hydrolases"/>
    <property type="match status" value="1"/>
</dbReference>
<reference evidence="10" key="1">
    <citation type="submission" date="2023-07" db="EMBL/GenBank/DDBJ databases">
        <title>A chromosome-level genome assembly of Lolium multiflorum.</title>
        <authorList>
            <person name="Chen Y."/>
            <person name="Copetti D."/>
            <person name="Kolliker R."/>
            <person name="Studer B."/>
        </authorList>
    </citation>
    <scope>NUCLEOTIDE SEQUENCE</scope>
    <source>
        <strain evidence="10">02402/16</strain>
        <tissue evidence="10">Leaf</tissue>
    </source>
</reference>
<name>A0AAD8WYP0_LOLMU</name>
<dbReference type="PROSITE" id="PS50067">
    <property type="entry name" value="KINESIN_MOTOR_2"/>
    <property type="match status" value="1"/>
</dbReference>
<dbReference type="EMBL" id="JAUUTY010000002">
    <property type="protein sequence ID" value="KAK1685635.1"/>
    <property type="molecule type" value="Genomic_DNA"/>
</dbReference>
<evidence type="ECO:0000256" key="7">
    <source>
        <dbReference type="SAM" id="Coils"/>
    </source>
</evidence>
<dbReference type="InterPro" id="IPR019821">
    <property type="entry name" value="Kinesin_motor_CS"/>
</dbReference>
<dbReference type="PROSITE" id="PS00411">
    <property type="entry name" value="KINESIN_MOTOR_1"/>
    <property type="match status" value="1"/>
</dbReference>
<dbReference type="PANTHER" id="PTHR47972:SF45">
    <property type="entry name" value="PROTEIN CLARET SEGREGATIONAL"/>
    <property type="match status" value="1"/>
</dbReference>
<evidence type="ECO:0000256" key="6">
    <source>
        <dbReference type="PROSITE-ProRule" id="PRU00283"/>
    </source>
</evidence>
<evidence type="ECO:0000259" key="9">
    <source>
        <dbReference type="PROSITE" id="PS50067"/>
    </source>
</evidence>
<dbReference type="CDD" id="cd06222">
    <property type="entry name" value="RNase_H_like"/>
    <property type="match status" value="1"/>
</dbReference>
<feature type="region of interest" description="Disordered" evidence="8">
    <location>
        <begin position="370"/>
        <end position="396"/>
    </location>
</feature>
<dbReference type="GO" id="GO:0005874">
    <property type="term" value="C:microtubule"/>
    <property type="evidence" value="ECO:0007669"/>
    <property type="project" value="UniProtKB-KW"/>
</dbReference>
<dbReference type="GO" id="GO:0008017">
    <property type="term" value="F:microtubule binding"/>
    <property type="evidence" value="ECO:0007669"/>
    <property type="project" value="InterPro"/>
</dbReference>
<gene>
    <name evidence="10" type="ORF">QYE76_046483</name>
</gene>
<dbReference type="PANTHER" id="PTHR47972">
    <property type="entry name" value="KINESIN-LIKE PROTEIN KLP-3"/>
    <property type="match status" value="1"/>
</dbReference>
<dbReference type="Proteomes" id="UP001231189">
    <property type="component" value="Unassembled WGS sequence"/>
</dbReference>
<evidence type="ECO:0000256" key="2">
    <source>
        <dbReference type="ARBA" id="ARBA00022701"/>
    </source>
</evidence>
<accession>A0AAD8WYP0</accession>
<dbReference type="SUPFAM" id="SSF53098">
    <property type="entry name" value="Ribonuclease H-like"/>
    <property type="match status" value="1"/>
</dbReference>
<evidence type="ECO:0000256" key="1">
    <source>
        <dbReference type="ARBA" id="ARBA00010899"/>
    </source>
</evidence>
<dbReference type="InterPro" id="IPR027417">
    <property type="entry name" value="P-loop_NTPase"/>
</dbReference>
<keyword evidence="4 6" id="KW-0067">ATP-binding</keyword>
<feature type="region of interest" description="Disordered" evidence="8">
    <location>
        <begin position="941"/>
        <end position="961"/>
    </location>
</feature>
<evidence type="ECO:0000313" key="10">
    <source>
        <dbReference type="EMBL" id="KAK1685635.1"/>
    </source>
</evidence>
<feature type="region of interest" description="Disordered" evidence="8">
    <location>
        <begin position="1"/>
        <end position="30"/>
    </location>
</feature>
<keyword evidence="3 6" id="KW-0547">Nucleotide-binding</keyword>
<dbReference type="InterPro" id="IPR044730">
    <property type="entry name" value="RNase_H-like_dom_plant"/>
</dbReference>
<organism evidence="10 11">
    <name type="scientific">Lolium multiflorum</name>
    <name type="common">Italian ryegrass</name>
    <name type="synonym">Lolium perenne subsp. multiflorum</name>
    <dbReference type="NCBI Taxonomy" id="4521"/>
    <lineage>
        <taxon>Eukaryota</taxon>
        <taxon>Viridiplantae</taxon>
        <taxon>Streptophyta</taxon>
        <taxon>Embryophyta</taxon>
        <taxon>Tracheophyta</taxon>
        <taxon>Spermatophyta</taxon>
        <taxon>Magnoliopsida</taxon>
        <taxon>Liliopsida</taxon>
        <taxon>Poales</taxon>
        <taxon>Poaceae</taxon>
        <taxon>BOP clade</taxon>
        <taxon>Pooideae</taxon>
        <taxon>Poodae</taxon>
        <taxon>Poeae</taxon>
        <taxon>Poeae Chloroplast Group 2 (Poeae type)</taxon>
        <taxon>Loliodinae</taxon>
        <taxon>Loliinae</taxon>
        <taxon>Lolium</taxon>
    </lineage>
</organism>
<dbReference type="Gene3D" id="3.30.420.10">
    <property type="entry name" value="Ribonuclease H-like superfamily/Ribonuclease H"/>
    <property type="match status" value="1"/>
</dbReference>
<evidence type="ECO:0000256" key="5">
    <source>
        <dbReference type="ARBA" id="ARBA00023175"/>
    </source>
</evidence>
<evidence type="ECO:0000256" key="3">
    <source>
        <dbReference type="ARBA" id="ARBA00022741"/>
    </source>
</evidence>
<keyword evidence="2" id="KW-0493">Microtubule</keyword>
<dbReference type="InterPro" id="IPR027640">
    <property type="entry name" value="Kinesin-like_fam"/>
</dbReference>
<feature type="binding site" evidence="6">
    <location>
        <begin position="1416"/>
        <end position="1423"/>
    </location>
    <ligand>
        <name>ATP</name>
        <dbReference type="ChEBI" id="CHEBI:30616"/>
    </ligand>
</feature>
<comment type="similarity">
    <text evidence="1">Belongs to the TRAFAC class myosin-kinesin ATPase superfamily. Kinesin family. KIN-14 subfamily.</text>
</comment>
<dbReference type="InterPro" id="IPR036961">
    <property type="entry name" value="Kinesin_motor_dom_sf"/>
</dbReference>
<dbReference type="SMART" id="SM00129">
    <property type="entry name" value="KISc"/>
    <property type="match status" value="1"/>
</dbReference>
<dbReference type="GO" id="GO:0007018">
    <property type="term" value="P:microtubule-based movement"/>
    <property type="evidence" value="ECO:0007669"/>
    <property type="project" value="InterPro"/>
</dbReference>
<dbReference type="Pfam" id="PF13456">
    <property type="entry name" value="RVT_3"/>
    <property type="match status" value="1"/>
</dbReference>
<keyword evidence="7" id="KW-0175">Coiled coil</keyword>
<dbReference type="GO" id="GO:0003676">
    <property type="term" value="F:nucleic acid binding"/>
    <property type="evidence" value="ECO:0007669"/>
    <property type="project" value="InterPro"/>
</dbReference>
<dbReference type="Gene3D" id="3.40.850.10">
    <property type="entry name" value="Kinesin motor domain"/>
    <property type="match status" value="1"/>
</dbReference>
<evidence type="ECO:0000256" key="8">
    <source>
        <dbReference type="SAM" id="MobiDB-lite"/>
    </source>
</evidence>
<dbReference type="PRINTS" id="PR00380">
    <property type="entry name" value="KINESINHEAVY"/>
</dbReference>
<dbReference type="InterPro" id="IPR036397">
    <property type="entry name" value="RNaseH_sf"/>
</dbReference>
<evidence type="ECO:0000256" key="4">
    <source>
        <dbReference type="ARBA" id="ARBA00022840"/>
    </source>
</evidence>
<dbReference type="GO" id="GO:0005524">
    <property type="term" value="F:ATP binding"/>
    <property type="evidence" value="ECO:0007669"/>
    <property type="project" value="UniProtKB-UniRule"/>
</dbReference>
<dbReference type="CDD" id="cd01366">
    <property type="entry name" value="KISc_C_terminal"/>
    <property type="match status" value="1"/>
</dbReference>
<dbReference type="Pfam" id="PF00225">
    <property type="entry name" value="Kinesin"/>
    <property type="match status" value="1"/>
</dbReference>
<feature type="region of interest" description="Disordered" evidence="8">
    <location>
        <begin position="459"/>
        <end position="491"/>
    </location>
</feature>
<dbReference type="GO" id="GO:0004523">
    <property type="term" value="F:RNA-DNA hybrid ribonuclease activity"/>
    <property type="evidence" value="ECO:0007669"/>
    <property type="project" value="InterPro"/>
</dbReference>
<dbReference type="Pfam" id="PF14111">
    <property type="entry name" value="DUF4283"/>
    <property type="match status" value="1"/>
</dbReference>